<name>A0A6C0AYL7_9ZZZZ</name>
<organism evidence="1">
    <name type="scientific">viral metagenome</name>
    <dbReference type="NCBI Taxonomy" id="1070528"/>
    <lineage>
        <taxon>unclassified sequences</taxon>
        <taxon>metagenomes</taxon>
        <taxon>organismal metagenomes</taxon>
    </lineage>
</organism>
<evidence type="ECO:0000313" key="1">
    <source>
        <dbReference type="EMBL" id="QHS84878.1"/>
    </source>
</evidence>
<reference evidence="1" key="1">
    <citation type="journal article" date="2020" name="Nature">
        <title>Giant virus diversity and host interactions through global metagenomics.</title>
        <authorList>
            <person name="Schulz F."/>
            <person name="Roux S."/>
            <person name="Paez-Espino D."/>
            <person name="Jungbluth S."/>
            <person name="Walsh D.A."/>
            <person name="Denef V.J."/>
            <person name="McMahon K.D."/>
            <person name="Konstantinidis K.T."/>
            <person name="Eloe-Fadrosh E.A."/>
            <person name="Kyrpides N.C."/>
            <person name="Woyke T."/>
        </authorList>
    </citation>
    <scope>NUCLEOTIDE SEQUENCE</scope>
    <source>
        <strain evidence="1">GVMAG-S-ERX556022-25</strain>
    </source>
</reference>
<protein>
    <submittedName>
        <fullName evidence="1">Uncharacterized protein</fullName>
    </submittedName>
</protein>
<dbReference type="EMBL" id="MN738819">
    <property type="protein sequence ID" value="QHS84878.1"/>
    <property type="molecule type" value="Genomic_DNA"/>
</dbReference>
<proteinExistence type="predicted"/>
<accession>A0A6C0AYL7</accession>
<sequence length="55" mass="6273">MNYLIINSCPNLPKIYYIKGQLGWSNIQIGSRPEYVDNIFNLAPIGLVAEPFPYN</sequence>
<dbReference type="AlphaFoldDB" id="A0A6C0AYL7"/>